<reference evidence="1" key="2">
    <citation type="journal article" date="2015" name="Fish Shellfish Immunol.">
        <title>Early steps in the European eel (Anguilla anguilla)-Vibrio vulnificus interaction in the gills: Role of the RtxA13 toxin.</title>
        <authorList>
            <person name="Callol A."/>
            <person name="Pajuelo D."/>
            <person name="Ebbesson L."/>
            <person name="Teles M."/>
            <person name="MacKenzie S."/>
            <person name="Amaro C."/>
        </authorList>
    </citation>
    <scope>NUCLEOTIDE SEQUENCE</scope>
</reference>
<evidence type="ECO:0000313" key="1">
    <source>
        <dbReference type="EMBL" id="JAH96194.1"/>
    </source>
</evidence>
<dbReference type="AlphaFoldDB" id="A0A0E9X0R4"/>
<reference evidence="1" key="1">
    <citation type="submission" date="2014-11" db="EMBL/GenBank/DDBJ databases">
        <authorList>
            <person name="Amaro Gonzalez C."/>
        </authorList>
    </citation>
    <scope>NUCLEOTIDE SEQUENCE</scope>
</reference>
<protein>
    <submittedName>
        <fullName evidence="1">Uncharacterized protein</fullName>
    </submittedName>
</protein>
<sequence>MSWTTFVDLHAFGCKIVYMRAKVDRFFQKRAGLFILVMVTHMYSHSY</sequence>
<proteinExistence type="predicted"/>
<accession>A0A0E9X0R4</accession>
<organism evidence="1">
    <name type="scientific">Anguilla anguilla</name>
    <name type="common">European freshwater eel</name>
    <name type="synonym">Muraena anguilla</name>
    <dbReference type="NCBI Taxonomy" id="7936"/>
    <lineage>
        <taxon>Eukaryota</taxon>
        <taxon>Metazoa</taxon>
        <taxon>Chordata</taxon>
        <taxon>Craniata</taxon>
        <taxon>Vertebrata</taxon>
        <taxon>Euteleostomi</taxon>
        <taxon>Actinopterygii</taxon>
        <taxon>Neopterygii</taxon>
        <taxon>Teleostei</taxon>
        <taxon>Anguilliformes</taxon>
        <taxon>Anguillidae</taxon>
        <taxon>Anguilla</taxon>
    </lineage>
</organism>
<name>A0A0E9X0R4_ANGAN</name>
<dbReference type="EMBL" id="GBXM01012383">
    <property type="protein sequence ID" value="JAH96194.1"/>
    <property type="molecule type" value="Transcribed_RNA"/>
</dbReference>